<protein>
    <submittedName>
        <fullName evidence="2">Uncharacterized protein</fullName>
    </submittedName>
</protein>
<dbReference type="EMBL" id="LR899011">
    <property type="protein sequence ID" value="CAD7085258.1"/>
    <property type="molecule type" value="Genomic_DNA"/>
</dbReference>
<dbReference type="InParanoid" id="A0A7R8URG8"/>
<accession>A0A7R8URG8</accession>
<dbReference type="InterPro" id="IPR012464">
    <property type="entry name" value="DUF1676"/>
</dbReference>
<dbReference type="Pfam" id="PF07841">
    <property type="entry name" value="DM4_12"/>
    <property type="match status" value="1"/>
</dbReference>
<dbReference type="InterPro" id="IPR006631">
    <property type="entry name" value="DM4_12"/>
</dbReference>
<evidence type="ECO:0000256" key="1">
    <source>
        <dbReference type="SAM" id="Phobius"/>
    </source>
</evidence>
<proteinExistence type="predicted"/>
<keyword evidence="1" id="KW-0472">Membrane</keyword>
<reference evidence="2 3" key="1">
    <citation type="submission" date="2020-11" db="EMBL/GenBank/DDBJ databases">
        <authorList>
            <person name="Wallbank WR R."/>
            <person name="Pardo Diaz C."/>
            <person name="Kozak K."/>
            <person name="Martin S."/>
            <person name="Jiggins C."/>
            <person name="Moest M."/>
            <person name="Warren A I."/>
            <person name="Generalovic N T."/>
            <person name="Byers J.R.P. K."/>
            <person name="Montejo-Kovacevich G."/>
            <person name="Yen C E."/>
        </authorList>
    </citation>
    <scope>NUCLEOTIDE SEQUENCE [LARGE SCALE GENOMIC DNA]</scope>
</reference>
<dbReference type="AlphaFoldDB" id="A0A7R8URG8"/>
<dbReference type="GO" id="GO:0016020">
    <property type="term" value="C:membrane"/>
    <property type="evidence" value="ECO:0007669"/>
    <property type="project" value="TreeGrafter"/>
</dbReference>
<dbReference type="Pfam" id="PF07898">
    <property type="entry name" value="DUF1676"/>
    <property type="match status" value="1"/>
</dbReference>
<feature type="transmembrane region" description="Helical" evidence="1">
    <location>
        <begin position="210"/>
        <end position="232"/>
    </location>
</feature>
<evidence type="ECO:0000313" key="3">
    <source>
        <dbReference type="Proteomes" id="UP000594454"/>
    </source>
</evidence>
<keyword evidence="1" id="KW-0812">Transmembrane</keyword>
<gene>
    <name evidence="2" type="ORF">HERILL_LOCUS8109</name>
</gene>
<organism evidence="2 3">
    <name type="scientific">Hermetia illucens</name>
    <name type="common">Black soldier fly</name>
    <dbReference type="NCBI Taxonomy" id="343691"/>
    <lineage>
        <taxon>Eukaryota</taxon>
        <taxon>Metazoa</taxon>
        <taxon>Ecdysozoa</taxon>
        <taxon>Arthropoda</taxon>
        <taxon>Hexapoda</taxon>
        <taxon>Insecta</taxon>
        <taxon>Pterygota</taxon>
        <taxon>Neoptera</taxon>
        <taxon>Endopterygota</taxon>
        <taxon>Diptera</taxon>
        <taxon>Brachycera</taxon>
        <taxon>Stratiomyomorpha</taxon>
        <taxon>Stratiomyidae</taxon>
        <taxon>Hermetiinae</taxon>
        <taxon>Hermetia</taxon>
    </lineage>
</organism>
<evidence type="ECO:0000313" key="2">
    <source>
        <dbReference type="EMBL" id="CAD7085258.1"/>
    </source>
</evidence>
<keyword evidence="3" id="KW-1185">Reference proteome</keyword>
<dbReference type="PANTHER" id="PTHR21879:SF4">
    <property type="entry name" value="OSIRIS 17, ISOFORM C"/>
    <property type="match status" value="1"/>
</dbReference>
<dbReference type="OrthoDB" id="6334967at2759"/>
<sequence>MCHKVYGNGASNGYSSISNISEEQVMPAEGVQPHSNSTEKVLSGSVFTGNDLWDGIIRDCYVHPSTPCFQKKVHSFLDKVLETRDLNITGRLSFLRNKVRFADVTNVSHGDGHANDFDTEALNESRSESAIEEVTSSLHGKAVKFMMTHDVELRLPSFLFDDAVLRISPRSLEGNGALVKVEFVPKQVAEARDESRIFKKKILKIFKNKLLLSFLALVLIIKIIKIKLFWLLPIIVGVGTAKKLLLKFLLFLFPALSHLFKLCPSWQEVKVETTKFHHHHHQINHHHTVHPPWYKESHAASVYLPNGPELIFTEPPKGNPGDYLHRAPHKHYGPPPHAIKHVEPVYTQHISTGWENSGPGLGPEYITDVHRNAYADGDGVGLKLNEVSGTSNFAMESPLRVQDSSFVTKKVDPFSQVYASSQKQYAINPVNTVPQRDPASVEKDIQRTQAIVKESLRIQAEQKLIEEQQKILQQQPFVRNPEQIRTKVYDPFYSPIIEKMDKIFATFGSLDDYCKERLVCSMYKTPMRYSPQSNFISAELSRDSSDLEKPTSTNDAAFRFYRYVQAARDGQEQRECARIYSQCLIPID</sequence>
<dbReference type="PANTHER" id="PTHR21879">
    <property type="entry name" value="FI03362P-RELATED-RELATED"/>
    <property type="match status" value="1"/>
</dbReference>
<name>A0A7R8URG8_HERIL</name>
<dbReference type="Proteomes" id="UP000594454">
    <property type="component" value="Chromosome 3"/>
</dbReference>
<keyword evidence="1" id="KW-1133">Transmembrane helix</keyword>
<dbReference type="FunCoup" id="A0A7R8URG8">
    <property type="interactions" value="20"/>
</dbReference>